<dbReference type="RefSeq" id="WP_103931056.1">
    <property type="nucleotide sequence ID" value="NZ_FNVA01000001.1"/>
</dbReference>
<gene>
    <name evidence="3" type="ORF">SAMN05421819_0061</name>
</gene>
<dbReference type="InterPro" id="IPR018637">
    <property type="entry name" value="DUF2059"/>
</dbReference>
<dbReference type="Proteomes" id="UP000236728">
    <property type="component" value="Unassembled WGS sequence"/>
</dbReference>
<accession>A0A1H5S3C1</accession>
<organism evidence="3 4">
    <name type="scientific">Bryocella elongata</name>
    <dbReference type="NCBI Taxonomy" id="863522"/>
    <lineage>
        <taxon>Bacteria</taxon>
        <taxon>Pseudomonadati</taxon>
        <taxon>Acidobacteriota</taxon>
        <taxon>Terriglobia</taxon>
        <taxon>Terriglobales</taxon>
        <taxon>Acidobacteriaceae</taxon>
        <taxon>Bryocella</taxon>
    </lineage>
</organism>
<name>A0A1H5S3C1_9BACT</name>
<evidence type="ECO:0000313" key="4">
    <source>
        <dbReference type="Proteomes" id="UP000236728"/>
    </source>
</evidence>
<keyword evidence="1" id="KW-0732">Signal</keyword>
<dbReference type="OrthoDB" id="490569at2"/>
<dbReference type="AlphaFoldDB" id="A0A1H5S3C1"/>
<proteinExistence type="predicted"/>
<dbReference type="EMBL" id="FNVA01000001">
    <property type="protein sequence ID" value="SEF45095.1"/>
    <property type="molecule type" value="Genomic_DNA"/>
</dbReference>
<dbReference type="Pfam" id="PF09832">
    <property type="entry name" value="DUF2059"/>
    <property type="match status" value="1"/>
</dbReference>
<feature type="chain" id="PRO_5009283592" description="DUF2059 domain-containing protein" evidence="1">
    <location>
        <begin position="19"/>
        <end position="188"/>
    </location>
</feature>
<evidence type="ECO:0000313" key="3">
    <source>
        <dbReference type="EMBL" id="SEF45095.1"/>
    </source>
</evidence>
<sequence length="188" mass="20252">MKRILVAAALAAAPFTLAAQTKPVTAPATSATDAAKQAKVQELFAAMHVERASEQMVKTMQGMVAHAAESAPGAQDATPEQRKIMAEYEQKAMDLAVKSIGWEAMKPVYSQIYAADFTDAELDGMIAFYHSPSGKALLEKLPDIGQQTMKIVQERMQALQPQLQQITTDYGNKMKATAPAPKSPDTGK</sequence>
<feature type="signal peptide" evidence="1">
    <location>
        <begin position="1"/>
        <end position="18"/>
    </location>
</feature>
<keyword evidence="4" id="KW-1185">Reference proteome</keyword>
<reference evidence="3 4" key="1">
    <citation type="submission" date="2016-10" db="EMBL/GenBank/DDBJ databases">
        <authorList>
            <person name="de Groot N.N."/>
        </authorList>
    </citation>
    <scope>NUCLEOTIDE SEQUENCE [LARGE SCALE GENOMIC DNA]</scope>
    <source>
        <strain evidence="3 4">DSM 22489</strain>
    </source>
</reference>
<protein>
    <recommendedName>
        <fullName evidence="2">DUF2059 domain-containing protein</fullName>
    </recommendedName>
</protein>
<evidence type="ECO:0000259" key="2">
    <source>
        <dbReference type="Pfam" id="PF09832"/>
    </source>
</evidence>
<evidence type="ECO:0000256" key="1">
    <source>
        <dbReference type="SAM" id="SignalP"/>
    </source>
</evidence>
<feature type="domain" description="DUF2059" evidence="2">
    <location>
        <begin position="103"/>
        <end position="162"/>
    </location>
</feature>